<sequence>MDTFYTSEEIIDEIDIQDTEIDFGENFEHHINDKEHENNKEEEAVICVENEEKIDPLIQSITDKRGATAENSKVEIDKTLDAGQMRENILNSNMNLEQQKEELYRLDNIIANPEEVYMFPDYIIKETEEIKITSIAAMTADREGNIRSLIVFVEEIKEKQEEKTNEPIAKEVTLNLKLNIDVNKQEEAKRETSLEQSLLTENETVNEIEVEQVEEIIQVEEQNFSTFEVHYANVEQVMLVENIQSELISSKENVSIDNTHHIEQLTIDTKIDVEKVITEKIIDLFKEETQPDSIEEMNIIIDETETKQTFKDIQEYTEPLTVTVEDKEEKVKTLESRIIELFREKNEQTEISFEQVQTPDIENTQKEQIFIHNNKIIEINTPTETITEIEENLPFTYTTTTAEKSAFLKEETIEVVFNKTEIENKTETNEIIEISNTKNIQERNTESVEQILNTEKKENLIIKSEELLENVDTTAFNNTEININNIKAEKELVQKVQSFNILEEIVNKPQEIKKIETVPYKTDSIKIETQNILNINIENNKNKKTNQNRENFFVIKDEEKIKTKTREREINLKKEKTKKEAIILKFNSNIAYNTTRNEAPKSLEKLKEKNLTREEGLKAKPLSGHEILLQILGISQNITESKNTESTNSRSVPSVNQEEQETKSVKSIPSIYQQRNLNGITLKIIA</sequence>
<name>A0A0G0AV08_9BACT</name>
<dbReference type="AlphaFoldDB" id="A0A0G0AV08"/>
<feature type="compositionally biased region" description="Polar residues" evidence="1">
    <location>
        <begin position="640"/>
        <end position="657"/>
    </location>
</feature>
<dbReference type="EMBL" id="LBOG01000002">
    <property type="protein sequence ID" value="KKP30515.1"/>
    <property type="molecule type" value="Genomic_DNA"/>
</dbReference>
<comment type="caution">
    <text evidence="2">The sequence shown here is derived from an EMBL/GenBank/DDBJ whole genome shotgun (WGS) entry which is preliminary data.</text>
</comment>
<organism evidence="2 3">
    <name type="scientific">Candidatus Nomurabacteria bacterium GW2011_GWF1_31_48</name>
    <dbReference type="NCBI Taxonomy" id="1618767"/>
    <lineage>
        <taxon>Bacteria</taxon>
        <taxon>Candidatus Nomuraibacteriota</taxon>
    </lineage>
</organism>
<evidence type="ECO:0000313" key="2">
    <source>
        <dbReference type="EMBL" id="KKP30515.1"/>
    </source>
</evidence>
<proteinExistence type="predicted"/>
<feature type="region of interest" description="Disordered" evidence="1">
    <location>
        <begin position="640"/>
        <end position="666"/>
    </location>
</feature>
<reference evidence="2 3" key="1">
    <citation type="journal article" date="2015" name="Nature">
        <title>rRNA introns, odd ribosomes, and small enigmatic genomes across a large radiation of phyla.</title>
        <authorList>
            <person name="Brown C.T."/>
            <person name="Hug L.A."/>
            <person name="Thomas B.C."/>
            <person name="Sharon I."/>
            <person name="Castelle C.J."/>
            <person name="Singh A."/>
            <person name="Wilkins M.J."/>
            <person name="Williams K.H."/>
            <person name="Banfield J.F."/>
        </authorList>
    </citation>
    <scope>NUCLEOTIDE SEQUENCE [LARGE SCALE GENOMIC DNA]</scope>
</reference>
<evidence type="ECO:0000256" key="1">
    <source>
        <dbReference type="SAM" id="MobiDB-lite"/>
    </source>
</evidence>
<dbReference type="Proteomes" id="UP000034934">
    <property type="component" value="Unassembled WGS sequence"/>
</dbReference>
<evidence type="ECO:0000313" key="3">
    <source>
        <dbReference type="Proteomes" id="UP000034934"/>
    </source>
</evidence>
<gene>
    <name evidence="2" type="ORF">UR19_C0002G0036</name>
</gene>
<protein>
    <submittedName>
        <fullName evidence="2">Uncharacterized protein</fullName>
    </submittedName>
</protein>
<accession>A0A0G0AV08</accession>